<keyword evidence="4 5" id="KW-0472">Membrane</keyword>
<dbReference type="PANTHER" id="PTHR38480:SF1">
    <property type="entry name" value="SLR0254 PROTEIN"/>
    <property type="match status" value="1"/>
</dbReference>
<evidence type="ECO:0000256" key="5">
    <source>
        <dbReference type="SAM" id="Phobius"/>
    </source>
</evidence>
<protein>
    <submittedName>
        <fullName evidence="7">RDD family protein</fullName>
    </submittedName>
</protein>
<dbReference type="Pfam" id="PF06271">
    <property type="entry name" value="RDD"/>
    <property type="match status" value="1"/>
</dbReference>
<evidence type="ECO:0000313" key="8">
    <source>
        <dbReference type="Proteomes" id="UP001304125"/>
    </source>
</evidence>
<dbReference type="EMBL" id="CP134879">
    <property type="protein sequence ID" value="WNM23874.1"/>
    <property type="molecule type" value="Genomic_DNA"/>
</dbReference>
<reference evidence="7 8" key="1">
    <citation type="submission" date="2023-09" db="EMBL/GenBank/DDBJ databases">
        <title>Demequina sp. a novel bacteria isolated from Capsicum annuum.</title>
        <authorList>
            <person name="Humaira Z."/>
            <person name="Lee J."/>
            <person name="Cho D."/>
        </authorList>
    </citation>
    <scope>NUCLEOTIDE SEQUENCE [LARGE SCALE GENOMIC DNA]</scope>
    <source>
        <strain evidence="7 8">OYTSA14</strain>
    </source>
</reference>
<feature type="transmembrane region" description="Helical" evidence="5">
    <location>
        <begin position="56"/>
        <end position="78"/>
    </location>
</feature>
<dbReference type="Proteomes" id="UP001304125">
    <property type="component" value="Chromosome"/>
</dbReference>
<evidence type="ECO:0000256" key="2">
    <source>
        <dbReference type="ARBA" id="ARBA00022692"/>
    </source>
</evidence>
<dbReference type="PANTHER" id="PTHR38480">
    <property type="entry name" value="SLR0254 PROTEIN"/>
    <property type="match status" value="1"/>
</dbReference>
<keyword evidence="8" id="KW-1185">Reference proteome</keyword>
<keyword evidence="2 5" id="KW-0812">Transmembrane</keyword>
<feature type="transmembrane region" description="Helical" evidence="5">
    <location>
        <begin position="113"/>
        <end position="135"/>
    </location>
</feature>
<evidence type="ECO:0000259" key="6">
    <source>
        <dbReference type="Pfam" id="PF06271"/>
    </source>
</evidence>
<gene>
    <name evidence="7" type="ORF">RN606_10975</name>
</gene>
<name>A0AA96F507_9MICO</name>
<proteinExistence type="predicted"/>
<dbReference type="InterPro" id="IPR010432">
    <property type="entry name" value="RDD"/>
</dbReference>
<keyword evidence="3 5" id="KW-1133">Transmembrane helix</keyword>
<evidence type="ECO:0000256" key="3">
    <source>
        <dbReference type="ARBA" id="ARBA00022989"/>
    </source>
</evidence>
<feature type="transmembrane region" description="Helical" evidence="5">
    <location>
        <begin position="28"/>
        <end position="49"/>
    </location>
</feature>
<dbReference type="RefSeq" id="WP_313497121.1">
    <property type="nucleotide sequence ID" value="NZ_CP134879.1"/>
</dbReference>
<evidence type="ECO:0000256" key="4">
    <source>
        <dbReference type="ARBA" id="ARBA00023136"/>
    </source>
</evidence>
<accession>A0AA96F507</accession>
<comment type="subcellular location">
    <subcellularLocation>
        <location evidence="1">Membrane</location>
        <topology evidence="1">Multi-pass membrane protein</topology>
    </subcellularLocation>
</comment>
<evidence type="ECO:0000313" key="7">
    <source>
        <dbReference type="EMBL" id="WNM23874.1"/>
    </source>
</evidence>
<sequence length="273" mass="28807">MDDDVTTIGEGVVLETAAASVGLRAAGAMLDAVVLVAVYIGSFIGLTFLTPDSLDLAAMSALVLVHLVAVFVGIPVALETATRGRSVGKYATGVRIVRDDGGPIGFRQALVRGLVGVLDLWLTAGGLALITAFVARRGKRLGDILAGTYALKERAAKSPHRPLEMPPELAGWASTADVRRLPDGLALAARQFLSRAPQLNPVSRQTWGVEFADQLAPYVSPAAPAGTHPEHLIEAALTLRRDREHARAVERERADAAVSAQVQRLPHGIPEVS</sequence>
<evidence type="ECO:0000256" key="1">
    <source>
        <dbReference type="ARBA" id="ARBA00004141"/>
    </source>
</evidence>
<dbReference type="GO" id="GO:0016020">
    <property type="term" value="C:membrane"/>
    <property type="evidence" value="ECO:0007669"/>
    <property type="project" value="UniProtKB-SubCell"/>
</dbReference>
<organism evidence="7 8">
    <name type="scientific">Demequina capsici</name>
    <dbReference type="NCBI Taxonomy" id="3075620"/>
    <lineage>
        <taxon>Bacteria</taxon>
        <taxon>Bacillati</taxon>
        <taxon>Actinomycetota</taxon>
        <taxon>Actinomycetes</taxon>
        <taxon>Micrococcales</taxon>
        <taxon>Demequinaceae</taxon>
        <taxon>Demequina</taxon>
    </lineage>
</organism>
<feature type="domain" description="RDD" evidence="6">
    <location>
        <begin position="19"/>
        <end position="147"/>
    </location>
</feature>
<dbReference type="AlphaFoldDB" id="A0AA96F507"/>